<comment type="caution">
    <text evidence="3">The sequence shown here is derived from an EMBL/GenBank/DDBJ whole genome shotgun (WGS) entry which is preliminary data.</text>
</comment>
<evidence type="ECO:0000256" key="1">
    <source>
        <dbReference type="ARBA" id="ARBA00022801"/>
    </source>
</evidence>
<protein>
    <submittedName>
        <fullName evidence="3">Isochorismatase</fullName>
    </submittedName>
</protein>
<dbReference type="AlphaFoldDB" id="A0A2T3NJT8"/>
<dbReference type="InterPro" id="IPR050272">
    <property type="entry name" value="Isochorismatase-like_hydrls"/>
</dbReference>
<evidence type="ECO:0000313" key="4">
    <source>
        <dbReference type="Proteomes" id="UP000241346"/>
    </source>
</evidence>
<dbReference type="Proteomes" id="UP000241346">
    <property type="component" value="Unassembled WGS sequence"/>
</dbReference>
<dbReference type="CDD" id="cd00431">
    <property type="entry name" value="cysteine_hydrolases"/>
    <property type="match status" value="1"/>
</dbReference>
<accession>A0A2T3NJT8</accession>
<dbReference type="InterPro" id="IPR036380">
    <property type="entry name" value="Isochorismatase-like_sf"/>
</dbReference>
<dbReference type="GO" id="GO:0016787">
    <property type="term" value="F:hydrolase activity"/>
    <property type="evidence" value="ECO:0007669"/>
    <property type="project" value="UniProtKB-KW"/>
</dbReference>
<evidence type="ECO:0000313" key="3">
    <source>
        <dbReference type="EMBL" id="PSW15781.1"/>
    </source>
</evidence>
<dbReference type="Gene3D" id="3.40.50.850">
    <property type="entry name" value="Isochorismatase-like"/>
    <property type="match status" value="1"/>
</dbReference>
<dbReference type="EMBL" id="PYMB01000001">
    <property type="protein sequence ID" value="PSW15781.1"/>
    <property type="molecule type" value="Genomic_DNA"/>
</dbReference>
<reference evidence="3 4" key="1">
    <citation type="submission" date="2018-03" db="EMBL/GenBank/DDBJ databases">
        <title>Whole genome sequencing of Histamine producing bacteria.</title>
        <authorList>
            <person name="Butler K."/>
        </authorList>
    </citation>
    <scope>NUCLEOTIDE SEQUENCE [LARGE SCALE GENOMIC DNA]</scope>
    <source>
        <strain evidence="3 4">DSM 19138</strain>
    </source>
</reference>
<proteinExistence type="predicted"/>
<gene>
    <name evidence="3" type="ORF">C9J01_01835</name>
</gene>
<organism evidence="3 4">
    <name type="scientific">Photobacterium rosenbergii</name>
    <dbReference type="NCBI Taxonomy" id="294936"/>
    <lineage>
        <taxon>Bacteria</taxon>
        <taxon>Pseudomonadati</taxon>
        <taxon>Pseudomonadota</taxon>
        <taxon>Gammaproteobacteria</taxon>
        <taxon>Vibrionales</taxon>
        <taxon>Vibrionaceae</taxon>
        <taxon>Photobacterium</taxon>
    </lineage>
</organism>
<feature type="domain" description="Isochorismatase-like" evidence="2">
    <location>
        <begin position="6"/>
        <end position="186"/>
    </location>
</feature>
<dbReference type="RefSeq" id="WP_107296399.1">
    <property type="nucleotide sequence ID" value="NZ_PYMB01000001.1"/>
</dbReference>
<dbReference type="PANTHER" id="PTHR43540:SF16">
    <property type="entry name" value="ISOCHORISMATASE-LIKE DOMAIN-CONTAINING PROTEIN"/>
    <property type="match status" value="1"/>
</dbReference>
<name>A0A2T3NJT8_9GAMM</name>
<dbReference type="Pfam" id="PF00857">
    <property type="entry name" value="Isochorismatase"/>
    <property type="match status" value="1"/>
</dbReference>
<dbReference type="PANTHER" id="PTHR43540">
    <property type="entry name" value="PEROXYUREIDOACRYLATE/UREIDOACRYLATE AMIDOHYDROLASE-RELATED"/>
    <property type="match status" value="1"/>
</dbReference>
<evidence type="ECO:0000259" key="2">
    <source>
        <dbReference type="Pfam" id="PF00857"/>
    </source>
</evidence>
<keyword evidence="1" id="KW-0378">Hydrolase</keyword>
<dbReference type="SUPFAM" id="SSF52499">
    <property type="entry name" value="Isochorismatase-like hydrolases"/>
    <property type="match status" value="1"/>
</dbReference>
<sequence length="197" mass="21821">MKRNATALILIDPQNDFLSEDGKLYEAVKPVLDKTNVIEKLNGLLDKFHENDMMVIHTPITIEPDQMGNPDDLYGVMKPVAQSGGFIRGSKGAQVADVLNTDESDLIIEKHHICAFEGTDLDKVLRENGIETVVLAGLLTDVCVEATMRIAYDRGYEVYTVTDATATLDEAKQNMTVEYSYPLFSKPVLAENIQSII</sequence>
<dbReference type="OrthoDB" id="1157330at2"/>
<dbReference type="InterPro" id="IPR000868">
    <property type="entry name" value="Isochorismatase-like_dom"/>
</dbReference>